<dbReference type="Gene3D" id="1.10.8.270">
    <property type="entry name" value="putative rabgap domain of human tbc1 domain family member 14 like domains"/>
    <property type="match status" value="1"/>
</dbReference>
<dbReference type="Proteomes" id="UP000085678">
    <property type="component" value="Unplaced"/>
</dbReference>
<dbReference type="KEGG" id="lak:106166103"/>
<feature type="compositionally biased region" description="Polar residues" evidence="5">
    <location>
        <begin position="39"/>
        <end position="52"/>
    </location>
</feature>
<evidence type="ECO:0000256" key="1">
    <source>
        <dbReference type="ARBA" id="ARBA00022468"/>
    </source>
</evidence>
<dbReference type="GO" id="GO:0031267">
    <property type="term" value="F:small GTPase binding"/>
    <property type="evidence" value="ECO:0007669"/>
    <property type="project" value="UniProtKB-ARBA"/>
</dbReference>
<evidence type="ECO:0000256" key="4">
    <source>
        <dbReference type="SAM" id="Coils"/>
    </source>
</evidence>
<dbReference type="RefSeq" id="XP_023932513.1">
    <property type="nucleotide sequence ID" value="XM_024076745.1"/>
</dbReference>
<evidence type="ECO:0000256" key="3">
    <source>
        <dbReference type="ARBA" id="ARBA00023054"/>
    </source>
</evidence>
<feature type="coiled-coil region" evidence="4">
    <location>
        <begin position="432"/>
        <end position="466"/>
    </location>
</feature>
<protein>
    <submittedName>
        <fullName evidence="8">EVI5-like protein isoform X1</fullName>
    </submittedName>
</protein>
<dbReference type="InterPro" id="IPR035969">
    <property type="entry name" value="Rab-GAP_TBC_sf"/>
</dbReference>
<dbReference type="AlphaFoldDB" id="A0A2R2MQS6"/>
<evidence type="ECO:0000256" key="5">
    <source>
        <dbReference type="SAM" id="MobiDB-lite"/>
    </source>
</evidence>
<dbReference type="FunFam" id="1.10.472.80:FF:000002">
    <property type="entry name" value="Ecotropic viral integration site 5"/>
    <property type="match status" value="1"/>
</dbReference>
<evidence type="ECO:0000259" key="6">
    <source>
        <dbReference type="PROSITE" id="PS50086"/>
    </source>
</evidence>
<dbReference type="GO" id="GO:0005096">
    <property type="term" value="F:GTPase activator activity"/>
    <property type="evidence" value="ECO:0007669"/>
    <property type="project" value="UniProtKB-KW"/>
</dbReference>
<evidence type="ECO:0000313" key="7">
    <source>
        <dbReference type="Proteomes" id="UP000085678"/>
    </source>
</evidence>
<keyword evidence="3 4" id="KW-0175">Coiled coil</keyword>
<gene>
    <name evidence="8" type="primary">LOC106166103</name>
</gene>
<dbReference type="GeneID" id="106166103"/>
<dbReference type="InterPro" id="IPR000195">
    <property type="entry name" value="Rab-GAP-TBC_dom"/>
</dbReference>
<accession>A0A2R2MQS6</accession>
<name>A0A2R2MQS6_LINAN</name>
<dbReference type="Gene3D" id="1.10.472.80">
    <property type="entry name" value="Ypt/Rab-GAP domain of gyp1p, domain 3"/>
    <property type="match status" value="1"/>
</dbReference>
<dbReference type="SUPFAM" id="SSF47923">
    <property type="entry name" value="Ypt/Rab-GAP domain of gyp1p"/>
    <property type="match status" value="2"/>
</dbReference>
<feature type="coiled-coil region" evidence="4">
    <location>
        <begin position="602"/>
        <end position="696"/>
    </location>
</feature>
<organism evidence="7 8">
    <name type="scientific">Lingula anatina</name>
    <name type="common">Brachiopod</name>
    <name type="synonym">Lingula unguis</name>
    <dbReference type="NCBI Taxonomy" id="7574"/>
    <lineage>
        <taxon>Eukaryota</taxon>
        <taxon>Metazoa</taxon>
        <taxon>Spiralia</taxon>
        <taxon>Lophotrochozoa</taxon>
        <taxon>Brachiopoda</taxon>
        <taxon>Linguliformea</taxon>
        <taxon>Lingulata</taxon>
        <taxon>Lingulida</taxon>
        <taxon>Linguloidea</taxon>
        <taxon>Lingulidae</taxon>
        <taxon>Lingula</taxon>
    </lineage>
</organism>
<dbReference type="InterPro" id="IPR050302">
    <property type="entry name" value="Rab_GAP_TBC_domain"/>
</dbReference>
<keyword evidence="2" id="KW-0597">Phosphoprotein</keyword>
<keyword evidence="1" id="KW-0343">GTPase activation</keyword>
<dbReference type="OrthoDB" id="295078at2759"/>
<dbReference type="PANTHER" id="PTHR47219">
    <property type="entry name" value="RAB GTPASE-ACTIVATING PROTEIN 1-LIKE"/>
    <property type="match status" value="1"/>
</dbReference>
<dbReference type="Gene3D" id="1.10.10.750">
    <property type="entry name" value="Ypt/Rab-GAP domain of gyp1p, domain 1"/>
    <property type="match status" value="1"/>
</dbReference>
<dbReference type="FunFam" id="1.10.10.750:FF:000003">
    <property type="entry name" value="GTPase activating protein (Evi5)"/>
    <property type="match status" value="1"/>
</dbReference>
<evidence type="ECO:0000256" key="2">
    <source>
        <dbReference type="ARBA" id="ARBA00022553"/>
    </source>
</evidence>
<feature type="region of interest" description="Disordered" evidence="5">
    <location>
        <begin position="35"/>
        <end position="62"/>
    </location>
</feature>
<dbReference type="PANTHER" id="PTHR47219:SF22">
    <property type="entry name" value="RAB-GAP TBC DOMAIN-CONTAINING PROTEIN"/>
    <property type="match status" value="1"/>
</dbReference>
<feature type="domain" description="Rab-GAP TBC" evidence="6">
    <location>
        <begin position="111"/>
        <end position="296"/>
    </location>
</feature>
<sequence>MTAANGEAPVDMMASATPEDLALLAKLEEANRQFEQDTKSLISTTSRGSVSGHSRKGSDISSNSITSTLSNLTLDDQSSPQDEYAVWGKVIGDWETYAKKKTYIRDLVRKGIPHHFRGLAWQHVCNAHDSENKELYAEYLKKTSPCEKLIKRDIARTYPEHSLFKDKDGLGQESLFNVMKAYSIVDREVGYCQGSCFIVGLLLMLMPEEEAFAVLVKLMKEYRLRELFKPSMTELGLCMFQLECMVQDQLPSLYMHFQSQSFHTSMYASHWFLTLFTTALPLEMSFRVMDLYISEGMEIIFKIGIAILQDCQIELMTCDMEGMLKFFQKDMPAKYEQDYERLLSIAYDVKYNARKMKKLEKEYTTLKAKENEEQIELRRLRTENRLLRQRIDNLEKQLDKSHETATLADRLIHNQVTKAQEAEEMFILKRDMSGMRTQNEELKKQLEEAQNTIKQLQKERTSSVTSTTSVDSEQEEVIKQLQSELVTVRLKAADQSCNVKEMVDKIRELENTNRRLQTEPESEIASIQEELIAVKLREAEGRLAVKELRQQIKYLTDYWDKYWEKVNASPKTKEKNSKAVVQNLQDELMGVKLREAESLADVKEMKARVMELETQNQICSHQIRRMDEENKKLKDKIEAMGEKEKELRNEILALERKSADSESRVREESMMTRIKNAEHSTTIAEMRQKIAELEIQVRMKMSCLF</sequence>
<dbReference type="FunFam" id="1.10.8.270:FF:000003">
    <property type="entry name" value="Ecotropic viral integration site 5"/>
    <property type="match status" value="1"/>
</dbReference>
<dbReference type="Pfam" id="PF00566">
    <property type="entry name" value="RabGAP-TBC"/>
    <property type="match status" value="1"/>
</dbReference>
<reference evidence="8" key="1">
    <citation type="submission" date="2025-08" db="UniProtKB">
        <authorList>
            <consortium name="RefSeq"/>
        </authorList>
    </citation>
    <scope>IDENTIFICATION</scope>
    <source>
        <tissue evidence="8">Gonads</tissue>
    </source>
</reference>
<proteinExistence type="predicted"/>
<evidence type="ECO:0000313" key="8">
    <source>
        <dbReference type="RefSeq" id="XP_023932513.1"/>
    </source>
</evidence>
<dbReference type="SMART" id="SM00164">
    <property type="entry name" value="TBC"/>
    <property type="match status" value="1"/>
</dbReference>
<dbReference type="PROSITE" id="PS50086">
    <property type="entry name" value="TBC_RABGAP"/>
    <property type="match status" value="1"/>
</dbReference>
<feature type="coiled-coil region" evidence="4">
    <location>
        <begin position="492"/>
        <end position="519"/>
    </location>
</feature>
<feature type="coiled-coil region" evidence="4">
    <location>
        <begin position="356"/>
        <end position="404"/>
    </location>
</feature>
<keyword evidence="7" id="KW-1185">Reference proteome</keyword>